<protein>
    <submittedName>
        <fullName evidence="1">Mobile element protein</fullName>
    </submittedName>
</protein>
<evidence type="ECO:0000313" key="2">
    <source>
        <dbReference type="Proteomes" id="UP000218160"/>
    </source>
</evidence>
<accession>A0A291B6Q7</accession>
<proteinExistence type="predicted"/>
<name>A0A291B6Q7_9GAMM</name>
<dbReference type="KEGG" id="elux:BTN50_0132"/>
<keyword evidence="2" id="KW-1185">Reference proteome</keyword>
<evidence type="ECO:0000313" key="1">
    <source>
        <dbReference type="EMBL" id="ATF08675.1"/>
    </source>
</evidence>
<organism evidence="1 2">
    <name type="scientific">Candidatus Enterovibrio altilux</name>
    <dbReference type="NCBI Taxonomy" id="1927128"/>
    <lineage>
        <taxon>Bacteria</taxon>
        <taxon>Pseudomonadati</taxon>
        <taxon>Pseudomonadota</taxon>
        <taxon>Gammaproteobacteria</taxon>
        <taxon>Vibrionales</taxon>
        <taxon>Vibrionaceae</taxon>
        <taxon>Enterovibrio</taxon>
    </lineage>
</organism>
<gene>
    <name evidence="1" type="ORF">BTN50_0132</name>
</gene>
<dbReference type="Proteomes" id="UP000218160">
    <property type="component" value="Chromosome 1"/>
</dbReference>
<dbReference type="AlphaFoldDB" id="A0A291B6Q7"/>
<sequence length="46" mass="5377">MCKPKIFKLIQHLAIDSTGIKVYGAARRQVKKHGTDGKRRVWYKLH</sequence>
<dbReference type="EMBL" id="CP020660">
    <property type="protein sequence ID" value="ATF08675.1"/>
    <property type="molecule type" value="Genomic_DNA"/>
</dbReference>
<reference evidence="2" key="1">
    <citation type="submission" date="2017-04" db="EMBL/GenBank/DDBJ databases">
        <title>Genome evolution of the luminous symbionts of deep sea anglerfish.</title>
        <authorList>
            <person name="Hendry T.A."/>
        </authorList>
    </citation>
    <scope>NUCLEOTIDE SEQUENCE [LARGE SCALE GENOMIC DNA]</scope>
</reference>